<evidence type="ECO:0000313" key="9">
    <source>
        <dbReference type="EMBL" id="GEZ73391.1"/>
    </source>
</evidence>
<evidence type="ECO:0000256" key="2">
    <source>
        <dbReference type="ARBA" id="ARBA00022695"/>
    </source>
</evidence>
<gene>
    <name evidence="9" type="ORF">Tci_545364</name>
</gene>
<dbReference type="PANTHER" id="PTHR33240:SF15">
    <property type="entry name" value="GAG-PRO-LIKE PROTEIN"/>
    <property type="match status" value="1"/>
</dbReference>
<keyword evidence="2" id="KW-0548">Nucleotidyltransferase</keyword>
<dbReference type="Pfam" id="PF17917">
    <property type="entry name" value="RT_RNaseH"/>
    <property type="match status" value="1"/>
</dbReference>
<reference evidence="9" key="1">
    <citation type="journal article" date="2019" name="Sci. Rep.">
        <title>Draft genome of Tanacetum cinerariifolium, the natural source of mosquito coil.</title>
        <authorList>
            <person name="Yamashiro T."/>
            <person name="Shiraishi A."/>
            <person name="Satake H."/>
            <person name="Nakayama K."/>
        </authorList>
    </citation>
    <scope>NUCLEOTIDE SEQUENCE</scope>
</reference>
<keyword evidence="5" id="KW-0378">Hydrolase</keyword>
<keyword evidence="3" id="KW-0540">Nuclease</keyword>
<name>A0A699IPM5_TANCI</name>
<feature type="compositionally biased region" description="Acidic residues" evidence="7">
    <location>
        <begin position="1"/>
        <end position="12"/>
    </location>
</feature>
<comment type="caution">
    <text evidence="9">The sequence shown here is derived from an EMBL/GenBank/DDBJ whole genome shotgun (WGS) entry which is preliminary data.</text>
</comment>
<evidence type="ECO:0000256" key="5">
    <source>
        <dbReference type="ARBA" id="ARBA00022801"/>
    </source>
</evidence>
<proteinExistence type="predicted"/>
<dbReference type="InterPro" id="IPR043502">
    <property type="entry name" value="DNA/RNA_pol_sf"/>
</dbReference>
<evidence type="ECO:0000259" key="8">
    <source>
        <dbReference type="Pfam" id="PF17917"/>
    </source>
</evidence>
<dbReference type="PANTHER" id="PTHR33240">
    <property type="entry name" value="OS08G0508500 PROTEIN"/>
    <property type="match status" value="1"/>
</dbReference>
<dbReference type="GO" id="GO:0004519">
    <property type="term" value="F:endonuclease activity"/>
    <property type="evidence" value="ECO:0007669"/>
    <property type="project" value="UniProtKB-KW"/>
</dbReference>
<evidence type="ECO:0000256" key="1">
    <source>
        <dbReference type="ARBA" id="ARBA00022679"/>
    </source>
</evidence>
<organism evidence="9">
    <name type="scientific">Tanacetum cinerariifolium</name>
    <name type="common">Dalmatian daisy</name>
    <name type="synonym">Chrysanthemum cinerariifolium</name>
    <dbReference type="NCBI Taxonomy" id="118510"/>
    <lineage>
        <taxon>Eukaryota</taxon>
        <taxon>Viridiplantae</taxon>
        <taxon>Streptophyta</taxon>
        <taxon>Embryophyta</taxon>
        <taxon>Tracheophyta</taxon>
        <taxon>Spermatophyta</taxon>
        <taxon>Magnoliopsida</taxon>
        <taxon>eudicotyledons</taxon>
        <taxon>Gunneridae</taxon>
        <taxon>Pentapetalae</taxon>
        <taxon>asterids</taxon>
        <taxon>campanulids</taxon>
        <taxon>Asterales</taxon>
        <taxon>Asteraceae</taxon>
        <taxon>Asteroideae</taxon>
        <taxon>Anthemideae</taxon>
        <taxon>Anthemidinae</taxon>
        <taxon>Tanacetum</taxon>
    </lineage>
</organism>
<dbReference type="InterPro" id="IPR041373">
    <property type="entry name" value="RT_RNaseH"/>
</dbReference>
<feature type="domain" description="Reverse transcriptase RNase H-like" evidence="8">
    <location>
        <begin position="404"/>
        <end position="482"/>
    </location>
</feature>
<accession>A0A699IPM5</accession>
<evidence type="ECO:0000256" key="7">
    <source>
        <dbReference type="SAM" id="MobiDB-lite"/>
    </source>
</evidence>
<dbReference type="AlphaFoldDB" id="A0A699IPM5"/>
<sequence length="516" mass="59114">MVDSQPMEEEFQGEATRDVGMETHGGPIEPFLQMQKTPSPSPTFIKENIDVLRTMTKEHDQQAKMKATPRKLACADSDKEALDGSLRRDSLIDFLLNPLAHLILAGKLALPSKTRGLERARNRGGPREARRNMKVYTPYLRKDAFTPLTKTLKENLAMESISFPEPPPLIETPKKQNLNKFCDYHGDKAKWKPMMEWREAIPQSQLTDEPIILEGIIEGNQVRRILVDGGSSSEIMFEHCFRNVGINIPSRLRRYRITIIGFSGETYHPLRVIDLRVTLGKEGRSKTMLMEFEIIKRHSPYNTRIRRNKMKSLGAVGSTIHFMIKFPTNQGVGTMETSREAIQECKHLERVQGSWKEEYSQIRMAEDDEEKTGFHTEEGVYCFTHMLKELKKLCCYTSKDDGKEREGIHIPVSYVSRPLQGMEICYTPTEKRVQALIHTARSLRTVFRKHKVKAITDGSMKETLNLARREGQLGKWATEICTYDISYIQRKEAEGPVVKKLFGQGDHVEETPDANM</sequence>
<feature type="non-terminal residue" evidence="9">
    <location>
        <position position="516"/>
    </location>
</feature>
<evidence type="ECO:0000256" key="6">
    <source>
        <dbReference type="ARBA" id="ARBA00022918"/>
    </source>
</evidence>
<dbReference type="SUPFAM" id="SSF56672">
    <property type="entry name" value="DNA/RNA polymerases"/>
    <property type="match status" value="1"/>
</dbReference>
<dbReference type="GO" id="GO:0003964">
    <property type="term" value="F:RNA-directed DNA polymerase activity"/>
    <property type="evidence" value="ECO:0007669"/>
    <property type="project" value="UniProtKB-KW"/>
</dbReference>
<evidence type="ECO:0000256" key="4">
    <source>
        <dbReference type="ARBA" id="ARBA00022759"/>
    </source>
</evidence>
<evidence type="ECO:0000256" key="3">
    <source>
        <dbReference type="ARBA" id="ARBA00022722"/>
    </source>
</evidence>
<keyword evidence="6 9" id="KW-0695">RNA-directed DNA polymerase</keyword>
<feature type="region of interest" description="Disordered" evidence="7">
    <location>
        <begin position="1"/>
        <end position="21"/>
    </location>
</feature>
<dbReference type="GO" id="GO:0016787">
    <property type="term" value="F:hydrolase activity"/>
    <property type="evidence" value="ECO:0007669"/>
    <property type="project" value="UniProtKB-KW"/>
</dbReference>
<keyword evidence="4" id="KW-0255">Endonuclease</keyword>
<keyword evidence="1" id="KW-0808">Transferase</keyword>
<dbReference type="EMBL" id="BKCJ010316379">
    <property type="protein sequence ID" value="GEZ73391.1"/>
    <property type="molecule type" value="Genomic_DNA"/>
</dbReference>
<protein>
    <submittedName>
        <fullName evidence="9">Reverse transcriptase domain-containing protein</fullName>
    </submittedName>
</protein>